<feature type="domain" description="DUF4220" evidence="2">
    <location>
        <begin position="49"/>
        <end position="131"/>
    </location>
</feature>
<protein>
    <recommendedName>
        <fullName evidence="2">DUF4220 domain-containing protein</fullName>
    </recommendedName>
</protein>
<feature type="transmembrane region" description="Helical" evidence="1">
    <location>
        <begin position="13"/>
        <end position="34"/>
    </location>
</feature>
<dbReference type="InterPro" id="IPR025315">
    <property type="entry name" value="DUF4220"/>
</dbReference>
<keyword evidence="4" id="KW-1185">Reference proteome</keyword>
<gene>
    <name evidence="3" type="ORF">TRITD_5Bv1G187600</name>
</gene>
<dbReference type="AlphaFoldDB" id="A0A9R1AQ00"/>
<keyword evidence="1" id="KW-0472">Membrane</keyword>
<dbReference type="Pfam" id="PF13968">
    <property type="entry name" value="DUF4220"/>
    <property type="match status" value="1"/>
</dbReference>
<dbReference type="EMBL" id="LT934120">
    <property type="protein sequence ID" value="VAI35927.1"/>
    <property type="molecule type" value="Genomic_DNA"/>
</dbReference>
<evidence type="ECO:0000313" key="3">
    <source>
        <dbReference type="EMBL" id="VAI35927.1"/>
    </source>
</evidence>
<reference evidence="3 4" key="1">
    <citation type="submission" date="2017-09" db="EMBL/GenBank/DDBJ databases">
        <authorList>
            <consortium name="International Durum Wheat Genome Sequencing Consortium (IDWGSC)"/>
            <person name="Milanesi L."/>
        </authorList>
    </citation>
    <scope>NUCLEOTIDE SEQUENCE [LARGE SCALE GENOMIC DNA]</scope>
    <source>
        <strain evidence="4">cv. Svevo</strain>
    </source>
</reference>
<accession>A0A9R1AQ00</accession>
<evidence type="ECO:0000313" key="4">
    <source>
        <dbReference type="Proteomes" id="UP000324705"/>
    </source>
</evidence>
<sequence length="131" mass="15150">MGLSGAVDWWEEWQLHILVISSLFVQYFLFVSASSRKLAISSLYRFLIWIAYVVSDPLAIYALATLFNRQKKRDYSLSNRNSILEVLWAPFLLMHLGGQDCITAYNIEDNELWLRHALTAVSQITVAIYVF</sequence>
<evidence type="ECO:0000256" key="1">
    <source>
        <dbReference type="SAM" id="Phobius"/>
    </source>
</evidence>
<evidence type="ECO:0000259" key="2">
    <source>
        <dbReference type="Pfam" id="PF13968"/>
    </source>
</evidence>
<organism evidence="3 4">
    <name type="scientific">Triticum turgidum subsp. durum</name>
    <name type="common">Durum wheat</name>
    <name type="synonym">Triticum durum</name>
    <dbReference type="NCBI Taxonomy" id="4567"/>
    <lineage>
        <taxon>Eukaryota</taxon>
        <taxon>Viridiplantae</taxon>
        <taxon>Streptophyta</taxon>
        <taxon>Embryophyta</taxon>
        <taxon>Tracheophyta</taxon>
        <taxon>Spermatophyta</taxon>
        <taxon>Magnoliopsida</taxon>
        <taxon>Liliopsida</taxon>
        <taxon>Poales</taxon>
        <taxon>Poaceae</taxon>
        <taxon>BOP clade</taxon>
        <taxon>Pooideae</taxon>
        <taxon>Triticodae</taxon>
        <taxon>Triticeae</taxon>
        <taxon>Triticinae</taxon>
        <taxon>Triticum</taxon>
    </lineage>
</organism>
<proteinExistence type="predicted"/>
<dbReference type="OMA" id="YRFLIWI"/>
<dbReference type="PANTHER" id="PTHR31325">
    <property type="entry name" value="OS01G0798800 PROTEIN-RELATED"/>
    <property type="match status" value="1"/>
</dbReference>
<name>A0A9R1AQ00_TRITD</name>
<dbReference type="Gramene" id="TRITD5Bv1G187600.1">
    <property type="protein sequence ID" value="TRITD5Bv1G187600.1"/>
    <property type="gene ID" value="TRITD5Bv1G187600"/>
</dbReference>
<keyword evidence="1" id="KW-0812">Transmembrane</keyword>
<keyword evidence="1" id="KW-1133">Transmembrane helix</keyword>
<feature type="transmembrane region" description="Helical" evidence="1">
    <location>
        <begin position="46"/>
        <end position="67"/>
    </location>
</feature>
<dbReference type="Proteomes" id="UP000324705">
    <property type="component" value="Chromosome 5B"/>
</dbReference>